<evidence type="ECO:0000256" key="3">
    <source>
        <dbReference type="ARBA" id="ARBA00023125"/>
    </source>
</evidence>
<keyword evidence="8" id="KW-1185">Reference proteome</keyword>
<sequence length="635" mass="71018">MSTIFPRPSARVAKACFSCRRRKVKCDMDSRHSKCRACQRRRSACLTAAFQAQPLEGGQFINPNSLFNSIDPKDLHADSIPPASNHNNLLDPLSTVGPPEYDSSYLDTIDISATIQLRLDQPTPQYDSLPTLPCFTLPRCLTGQLDPAGSPPFSIFSSEGKSWLRKIVNDSTIDTESLTHCHHPISRPDSELTTGAFKPCIPLPPIAVAQHLFETYFEMFNQFCPLLDEASFMLDVSNQYPVDCCFYPAEWACLNAILALGCLVDTKFQDRAWKYLKNAILVSEKFLTEPPNGVTVLTLLFISIYHAVTFNGHASRAVASLVIRVLHSFDASQYQIAPLNRVIIGMAQSIDIDNALQVGMPPTTPVLDIPPRTSYDSIVHPFAPEINESAPYDSFDSFCILLTLKYDMYRQLYSLTAWDKRDAEVISTVGDLDTRLENWKQTIPKRYRPNPIGAKQHTGKSPPWNILYLQLSYYNCLLVIHRRAIPCATWGIRLDPSQSNSSLRPSNARSLSSAHICATAARESMRLVKCIPRHNPLISGTMVYYALFALKLFAILIVEQPSLARPTADIRLMYSLEDHLSANPLPKDIQNTVGVIRYCVSYRNLAERAIRKAFPSVNVSRWDANGVRPPGESCG</sequence>
<dbReference type="CDD" id="cd12148">
    <property type="entry name" value="fungal_TF_MHR"/>
    <property type="match status" value="1"/>
</dbReference>
<accession>A0A5N7BPK4</accession>
<evidence type="ECO:0000256" key="2">
    <source>
        <dbReference type="ARBA" id="ARBA00023015"/>
    </source>
</evidence>
<evidence type="ECO:0000259" key="6">
    <source>
        <dbReference type="PROSITE" id="PS50048"/>
    </source>
</evidence>
<feature type="domain" description="Zn(2)-C6 fungal-type" evidence="6">
    <location>
        <begin position="15"/>
        <end position="47"/>
    </location>
</feature>
<keyword evidence="2" id="KW-0805">Transcription regulation</keyword>
<dbReference type="PROSITE" id="PS50048">
    <property type="entry name" value="ZN2_CY6_FUNGAL_2"/>
    <property type="match status" value="1"/>
</dbReference>
<dbReference type="AlphaFoldDB" id="A0A5N7BPK4"/>
<dbReference type="SUPFAM" id="SSF57701">
    <property type="entry name" value="Zn2/Cys6 DNA-binding domain"/>
    <property type="match status" value="1"/>
</dbReference>
<keyword evidence="3" id="KW-0238">DNA-binding</keyword>
<dbReference type="GO" id="GO:0003677">
    <property type="term" value="F:DNA binding"/>
    <property type="evidence" value="ECO:0007669"/>
    <property type="project" value="UniProtKB-KW"/>
</dbReference>
<dbReference type="InterPro" id="IPR036864">
    <property type="entry name" value="Zn2-C6_fun-type_DNA-bd_sf"/>
</dbReference>
<evidence type="ECO:0000256" key="5">
    <source>
        <dbReference type="ARBA" id="ARBA00023242"/>
    </source>
</evidence>
<dbReference type="Gene3D" id="4.10.240.10">
    <property type="entry name" value="Zn(2)-C6 fungal-type DNA-binding domain"/>
    <property type="match status" value="1"/>
</dbReference>
<dbReference type="PROSITE" id="PS00463">
    <property type="entry name" value="ZN2_CY6_FUNGAL_1"/>
    <property type="match status" value="1"/>
</dbReference>
<keyword evidence="4" id="KW-0804">Transcription</keyword>
<evidence type="ECO:0000256" key="1">
    <source>
        <dbReference type="ARBA" id="ARBA00004123"/>
    </source>
</evidence>
<dbReference type="GO" id="GO:0008270">
    <property type="term" value="F:zinc ion binding"/>
    <property type="evidence" value="ECO:0007669"/>
    <property type="project" value="InterPro"/>
</dbReference>
<dbReference type="OrthoDB" id="4487712at2759"/>
<reference evidence="7 8" key="1">
    <citation type="submission" date="2019-04" db="EMBL/GenBank/DDBJ databases">
        <title>Friends and foes A comparative genomics studyof 23 Aspergillus species from section Flavi.</title>
        <authorList>
            <consortium name="DOE Joint Genome Institute"/>
            <person name="Kjaerbolling I."/>
            <person name="Vesth T."/>
            <person name="Frisvad J.C."/>
            <person name="Nybo J.L."/>
            <person name="Theobald S."/>
            <person name="Kildgaard S."/>
            <person name="Isbrandt T."/>
            <person name="Kuo A."/>
            <person name="Sato A."/>
            <person name="Lyhne E.K."/>
            <person name="Kogle M.E."/>
            <person name="Wiebenga A."/>
            <person name="Kun R.S."/>
            <person name="Lubbers R.J."/>
            <person name="Makela M.R."/>
            <person name="Barry K."/>
            <person name="Chovatia M."/>
            <person name="Clum A."/>
            <person name="Daum C."/>
            <person name="Haridas S."/>
            <person name="He G."/>
            <person name="LaButti K."/>
            <person name="Lipzen A."/>
            <person name="Mondo S."/>
            <person name="Riley R."/>
            <person name="Salamov A."/>
            <person name="Simmons B.A."/>
            <person name="Magnuson J.K."/>
            <person name="Henrissat B."/>
            <person name="Mortensen U.H."/>
            <person name="Larsen T.O."/>
            <person name="Devries R.P."/>
            <person name="Grigoriev I.V."/>
            <person name="Machida M."/>
            <person name="Baker S.E."/>
            <person name="Andersen M.R."/>
        </authorList>
    </citation>
    <scope>NUCLEOTIDE SEQUENCE [LARGE SCALE GENOMIC DNA]</scope>
    <source>
        <strain evidence="7 8">IBT 29228</strain>
    </source>
</reference>
<dbReference type="GO" id="GO:0005634">
    <property type="term" value="C:nucleus"/>
    <property type="evidence" value="ECO:0007669"/>
    <property type="project" value="UniProtKB-SubCell"/>
</dbReference>
<proteinExistence type="predicted"/>
<name>A0A5N7BPK4_9EURO</name>
<gene>
    <name evidence="7" type="ORF">BDV26DRAFT_287</name>
</gene>
<dbReference type="GO" id="GO:0009893">
    <property type="term" value="P:positive regulation of metabolic process"/>
    <property type="evidence" value="ECO:0007669"/>
    <property type="project" value="UniProtKB-ARBA"/>
</dbReference>
<keyword evidence="5" id="KW-0539">Nucleus</keyword>
<comment type="subcellular location">
    <subcellularLocation>
        <location evidence="1">Nucleus</location>
    </subcellularLocation>
</comment>
<dbReference type="GO" id="GO:0000981">
    <property type="term" value="F:DNA-binding transcription factor activity, RNA polymerase II-specific"/>
    <property type="evidence" value="ECO:0007669"/>
    <property type="project" value="InterPro"/>
</dbReference>
<dbReference type="InterPro" id="IPR001138">
    <property type="entry name" value="Zn2Cys6_DnaBD"/>
</dbReference>
<evidence type="ECO:0000256" key="4">
    <source>
        <dbReference type="ARBA" id="ARBA00023163"/>
    </source>
</evidence>
<dbReference type="CDD" id="cd00067">
    <property type="entry name" value="GAL4"/>
    <property type="match status" value="1"/>
</dbReference>
<dbReference type="PANTHER" id="PTHR46910:SF37">
    <property type="entry name" value="ZN(II)2CYS6 TRANSCRIPTION FACTOR (EUROFUNG)"/>
    <property type="match status" value="1"/>
</dbReference>
<evidence type="ECO:0000313" key="8">
    <source>
        <dbReference type="Proteomes" id="UP000326198"/>
    </source>
</evidence>
<dbReference type="EMBL" id="ML736153">
    <property type="protein sequence ID" value="KAE8383742.1"/>
    <property type="molecule type" value="Genomic_DNA"/>
</dbReference>
<dbReference type="InterPro" id="IPR050987">
    <property type="entry name" value="AtrR-like"/>
</dbReference>
<dbReference type="Proteomes" id="UP000326198">
    <property type="component" value="Unassembled WGS sequence"/>
</dbReference>
<protein>
    <recommendedName>
        <fullName evidence="6">Zn(2)-C6 fungal-type domain-containing protein</fullName>
    </recommendedName>
</protein>
<organism evidence="7 8">
    <name type="scientific">Aspergillus bertholletiae</name>
    <dbReference type="NCBI Taxonomy" id="1226010"/>
    <lineage>
        <taxon>Eukaryota</taxon>
        <taxon>Fungi</taxon>
        <taxon>Dikarya</taxon>
        <taxon>Ascomycota</taxon>
        <taxon>Pezizomycotina</taxon>
        <taxon>Eurotiomycetes</taxon>
        <taxon>Eurotiomycetidae</taxon>
        <taxon>Eurotiales</taxon>
        <taxon>Aspergillaceae</taxon>
        <taxon>Aspergillus</taxon>
        <taxon>Aspergillus subgen. Circumdati</taxon>
    </lineage>
</organism>
<evidence type="ECO:0000313" key="7">
    <source>
        <dbReference type="EMBL" id="KAE8383742.1"/>
    </source>
</evidence>
<dbReference type="PANTHER" id="PTHR46910">
    <property type="entry name" value="TRANSCRIPTION FACTOR PDR1"/>
    <property type="match status" value="1"/>
</dbReference>